<organism evidence="1 2">
    <name type="scientific">Liparis tanakae</name>
    <name type="common">Tanaka's snailfish</name>
    <dbReference type="NCBI Taxonomy" id="230148"/>
    <lineage>
        <taxon>Eukaryota</taxon>
        <taxon>Metazoa</taxon>
        <taxon>Chordata</taxon>
        <taxon>Craniata</taxon>
        <taxon>Vertebrata</taxon>
        <taxon>Euteleostomi</taxon>
        <taxon>Actinopterygii</taxon>
        <taxon>Neopterygii</taxon>
        <taxon>Teleostei</taxon>
        <taxon>Neoteleostei</taxon>
        <taxon>Acanthomorphata</taxon>
        <taxon>Eupercaria</taxon>
        <taxon>Perciformes</taxon>
        <taxon>Cottioidei</taxon>
        <taxon>Cottales</taxon>
        <taxon>Liparidae</taxon>
        <taxon>Liparis</taxon>
    </lineage>
</organism>
<dbReference type="Proteomes" id="UP000314294">
    <property type="component" value="Unassembled WGS sequence"/>
</dbReference>
<dbReference type="EMBL" id="SRLO01009245">
    <property type="protein sequence ID" value="TNN26926.1"/>
    <property type="molecule type" value="Genomic_DNA"/>
</dbReference>
<sequence>MAVQLEAVDGVMCDAPVGVQRRDPAHQDGAISVAGPSPIVVEAATLNVYSVKGVRSDTRVKAEEPKVTSPVCDSLVSQGGGVAAGTEVRGNVEVPGTAESVD</sequence>
<dbReference type="AlphaFoldDB" id="A0A4Z2EDH2"/>
<proteinExistence type="predicted"/>
<comment type="caution">
    <text evidence="1">The sequence shown here is derived from an EMBL/GenBank/DDBJ whole genome shotgun (WGS) entry which is preliminary data.</text>
</comment>
<gene>
    <name evidence="1" type="ORF">EYF80_062932</name>
</gene>
<evidence type="ECO:0000313" key="1">
    <source>
        <dbReference type="EMBL" id="TNN26926.1"/>
    </source>
</evidence>
<evidence type="ECO:0000313" key="2">
    <source>
        <dbReference type="Proteomes" id="UP000314294"/>
    </source>
</evidence>
<reference evidence="1 2" key="1">
    <citation type="submission" date="2019-03" db="EMBL/GenBank/DDBJ databases">
        <title>First draft genome of Liparis tanakae, snailfish: a comprehensive survey of snailfish specific genes.</title>
        <authorList>
            <person name="Kim W."/>
            <person name="Song I."/>
            <person name="Jeong J.-H."/>
            <person name="Kim D."/>
            <person name="Kim S."/>
            <person name="Ryu S."/>
            <person name="Song J.Y."/>
            <person name="Lee S.K."/>
        </authorList>
    </citation>
    <scope>NUCLEOTIDE SEQUENCE [LARGE SCALE GENOMIC DNA]</scope>
    <source>
        <tissue evidence="1">Muscle</tissue>
    </source>
</reference>
<keyword evidence="2" id="KW-1185">Reference proteome</keyword>
<accession>A0A4Z2EDH2</accession>
<protein>
    <submittedName>
        <fullName evidence="1">Uncharacterized protein</fullName>
    </submittedName>
</protein>
<name>A0A4Z2EDH2_9TELE</name>